<evidence type="ECO:0000256" key="6">
    <source>
        <dbReference type="ARBA" id="ARBA00022833"/>
    </source>
</evidence>
<evidence type="ECO:0000256" key="10">
    <source>
        <dbReference type="ARBA" id="ARBA00074385"/>
    </source>
</evidence>
<comment type="similarity">
    <text evidence="2">Belongs to the metallo-dependent hydrolases superfamily. Hydantoinase/dihydropyrimidinase family.</text>
</comment>
<evidence type="ECO:0000256" key="2">
    <source>
        <dbReference type="ARBA" id="ARBA00008829"/>
    </source>
</evidence>
<feature type="modified residue" description="N6-carboxylysine" evidence="11">
    <location>
        <position position="150"/>
    </location>
</feature>
<dbReference type="Gene3D" id="3.20.20.140">
    <property type="entry name" value="Metal-dependent hydrolases"/>
    <property type="match status" value="1"/>
</dbReference>
<dbReference type="InterPro" id="IPR032466">
    <property type="entry name" value="Metal_Hydrolase"/>
</dbReference>
<dbReference type="SUPFAM" id="SSF51338">
    <property type="entry name" value="Composite domain of metallo-dependent hydrolases"/>
    <property type="match status" value="2"/>
</dbReference>
<dbReference type="CDD" id="cd01314">
    <property type="entry name" value="D-HYD"/>
    <property type="match status" value="1"/>
</dbReference>
<keyword evidence="5" id="KW-0378">Hydrolase</keyword>
<comment type="PTM">
    <text evidence="11">Carbamylation allows a single lysine to coordinate two divalent metal cations.</text>
</comment>
<dbReference type="NCBIfam" id="TIGR02033">
    <property type="entry name" value="D-hydantoinase"/>
    <property type="match status" value="1"/>
</dbReference>
<dbReference type="InterPro" id="IPR006680">
    <property type="entry name" value="Amidohydro-rel"/>
</dbReference>
<evidence type="ECO:0000256" key="7">
    <source>
        <dbReference type="ARBA" id="ARBA00036696"/>
    </source>
</evidence>
<evidence type="ECO:0000256" key="9">
    <source>
        <dbReference type="ARBA" id="ARBA00054448"/>
    </source>
</evidence>
<dbReference type="SUPFAM" id="SSF51556">
    <property type="entry name" value="Metallo-dependent hydrolases"/>
    <property type="match status" value="1"/>
</dbReference>
<dbReference type="MEROPS" id="M38.973"/>
<dbReference type="Pfam" id="PF01979">
    <property type="entry name" value="Amidohydro_1"/>
    <property type="match status" value="1"/>
</dbReference>
<evidence type="ECO:0000313" key="13">
    <source>
        <dbReference type="EMBL" id="KGM34488.1"/>
    </source>
</evidence>
<evidence type="ECO:0000256" key="5">
    <source>
        <dbReference type="ARBA" id="ARBA00022801"/>
    </source>
</evidence>
<dbReference type="InterPro" id="IPR011059">
    <property type="entry name" value="Metal-dep_hydrolase_composite"/>
</dbReference>
<dbReference type="AlphaFoldDB" id="A0A0A0D9F9"/>
<dbReference type="EMBL" id="JANX01000089">
    <property type="protein sequence ID" value="KGM34488.1"/>
    <property type="molecule type" value="Genomic_DNA"/>
</dbReference>
<evidence type="ECO:0000256" key="11">
    <source>
        <dbReference type="PIRSR" id="PIRSR611778-50"/>
    </source>
</evidence>
<comment type="caution">
    <text evidence="13">The sequence shown here is derived from an EMBL/GenBank/DDBJ whole genome shotgun (WGS) entry which is preliminary data.</text>
</comment>
<dbReference type="PANTHER" id="PTHR11647">
    <property type="entry name" value="HYDRANTOINASE/DIHYDROPYRIMIDINASE FAMILY MEMBER"/>
    <property type="match status" value="1"/>
</dbReference>
<comment type="function">
    <text evidence="9">Catalyzes the hydrolysis of dihydropyrimidines and of the structurally related DL-5-mono-substituted hydantoins, to produce N-carbamoyl-D-amino acids.</text>
</comment>
<feature type="domain" description="Amidohydrolase-related" evidence="12">
    <location>
        <begin position="50"/>
        <end position="437"/>
    </location>
</feature>
<evidence type="ECO:0000256" key="4">
    <source>
        <dbReference type="ARBA" id="ARBA00022723"/>
    </source>
</evidence>
<evidence type="ECO:0000256" key="8">
    <source>
        <dbReference type="ARBA" id="ARBA00039113"/>
    </source>
</evidence>
<evidence type="ECO:0000256" key="1">
    <source>
        <dbReference type="ARBA" id="ARBA00001947"/>
    </source>
</evidence>
<keyword evidence="4" id="KW-0479">Metal-binding</keyword>
<accession>A0A0A0D9F9</accession>
<comment type="catalytic activity">
    <reaction evidence="7">
        <text>5,6-dihydrouracil + H2O = 3-(carbamoylamino)propanoate + H(+)</text>
        <dbReference type="Rhea" id="RHEA:16121"/>
        <dbReference type="ChEBI" id="CHEBI:11892"/>
        <dbReference type="ChEBI" id="CHEBI:15377"/>
        <dbReference type="ChEBI" id="CHEBI:15378"/>
        <dbReference type="ChEBI" id="CHEBI:15901"/>
        <dbReference type="EC" id="3.5.2.2"/>
    </reaction>
</comment>
<dbReference type="Proteomes" id="UP000029995">
    <property type="component" value="Unassembled WGS sequence"/>
</dbReference>
<comment type="subunit">
    <text evidence="3">Homotetramer.</text>
</comment>
<proteinExistence type="inferred from homology"/>
<dbReference type="GO" id="GO:0005829">
    <property type="term" value="C:cytosol"/>
    <property type="evidence" value="ECO:0007669"/>
    <property type="project" value="TreeGrafter"/>
</dbReference>
<dbReference type="OrthoDB" id="9775759at2"/>
<dbReference type="GO" id="GO:0004157">
    <property type="term" value="F:dihydropyrimidinase activity"/>
    <property type="evidence" value="ECO:0007669"/>
    <property type="project" value="UniProtKB-EC"/>
</dbReference>
<dbReference type="GO" id="GO:0046872">
    <property type="term" value="F:metal ion binding"/>
    <property type="evidence" value="ECO:0007669"/>
    <property type="project" value="UniProtKB-KW"/>
</dbReference>
<dbReference type="PANTHER" id="PTHR11647:SF1">
    <property type="entry name" value="COLLAPSIN RESPONSE MEDIATOR PROTEIN"/>
    <property type="match status" value="1"/>
</dbReference>
<dbReference type="EC" id="3.5.2.2" evidence="8"/>
<protein>
    <recommendedName>
        <fullName evidence="10">D-hydantoinase/dihydropyrimidinase</fullName>
        <ecNumber evidence="8">3.5.2.2</ecNumber>
    </recommendedName>
</protein>
<dbReference type="InterPro" id="IPR050378">
    <property type="entry name" value="Metallo-dep_Hydrolases_sf"/>
</dbReference>
<evidence type="ECO:0000256" key="3">
    <source>
        <dbReference type="ARBA" id="ARBA00011881"/>
    </source>
</evidence>
<dbReference type="GO" id="GO:0072527">
    <property type="term" value="P:pyrimidine-containing compound metabolic process"/>
    <property type="evidence" value="ECO:0007669"/>
    <property type="project" value="UniProtKB-ARBA"/>
</dbReference>
<dbReference type="GO" id="GO:0055086">
    <property type="term" value="P:nucleobase-containing small molecule metabolic process"/>
    <property type="evidence" value="ECO:0007669"/>
    <property type="project" value="UniProtKB-ARBA"/>
</dbReference>
<evidence type="ECO:0000313" key="14">
    <source>
        <dbReference type="Proteomes" id="UP000029995"/>
    </source>
</evidence>
<dbReference type="Gene3D" id="2.30.40.10">
    <property type="entry name" value="Urease, subunit C, domain 1"/>
    <property type="match status" value="1"/>
</dbReference>
<gene>
    <name evidence="13" type="ORF">P409_09925</name>
</gene>
<dbReference type="InterPro" id="IPR011778">
    <property type="entry name" value="Hydantoinase/dihydroPyrase"/>
</dbReference>
<dbReference type="FunFam" id="3.20.20.140:FF:000001">
    <property type="entry name" value="Dihydropyrimidinase like 3"/>
    <property type="match status" value="1"/>
</dbReference>
<reference evidence="13 14" key="1">
    <citation type="submission" date="2014-01" db="EMBL/GenBank/DDBJ databases">
        <title>Genome sequence determination for a cystic fibrosis isolate, Inquilinus limosus.</title>
        <authorList>
            <person name="Pino M."/>
            <person name="Di Conza J."/>
            <person name="Gutkind G."/>
        </authorList>
    </citation>
    <scope>NUCLEOTIDE SEQUENCE [LARGE SCALE GENOMIC DNA]</scope>
    <source>
        <strain evidence="13 14">MP06</strain>
    </source>
</reference>
<name>A0A0A0D9F9_9PROT</name>
<organism evidence="13 14">
    <name type="scientific">Inquilinus limosus MP06</name>
    <dbReference type="NCBI Taxonomy" id="1398085"/>
    <lineage>
        <taxon>Bacteria</taxon>
        <taxon>Pseudomonadati</taxon>
        <taxon>Pseudomonadota</taxon>
        <taxon>Alphaproteobacteria</taxon>
        <taxon>Rhodospirillales</taxon>
        <taxon>Rhodospirillaceae</taxon>
        <taxon>Inquilinus</taxon>
    </lineage>
</organism>
<keyword evidence="6" id="KW-0862">Zinc</keyword>
<comment type="cofactor">
    <cofactor evidence="1">
        <name>Zn(2+)</name>
        <dbReference type="ChEBI" id="CHEBI:29105"/>
    </cofactor>
</comment>
<sequence length="487" mass="53048">MAIALKGGTVVNADRSFRADVICDDGRIVAVGPDLAAPTGARVIDASGSYLMPGGIDPHTHMQFPFMGTVAADDYYTGTAAALSGGTTMIIDFCIPGPQQSLLDGYRQWREWGEKAVSDWSLHVAITWWSDQVREEMGTLVAEHGVNSFKHFMAYKNALMVDDDVLMHSFTRCRELGALPMVHAENGDIVWLLQKTLLEAGITGPEGHALSRPPEVEGEAANRAIMIAGAAGVPLYVVHTSCREAHEAIARARANGQRVYGEPLIQHLTLDESEYCNKDWAYAAARVMSPPFRSKDHQKSLWDGLTSGSLQVVATDHCAFKTEQKRMGIDDFTMIPNGTGGVEDRMAVLWTHGVNTGRLTPSEFVAATSANAAKIFNIYPQKGVIAPGADADLVIWDPAATKTISAATQHSNIEVNVFEGMEVRGLPVITLSQGKVVWENRELKVQRGEGRFVPRPGTAPVFEAMKIRNELRRPVPVQRDPSVHVTP</sequence>
<evidence type="ECO:0000259" key="12">
    <source>
        <dbReference type="Pfam" id="PF01979"/>
    </source>
</evidence>
<dbReference type="RefSeq" id="WP_034834933.1">
    <property type="nucleotide sequence ID" value="NZ_JANX01000089.1"/>
</dbReference>